<name>A0A1I4ID47_9RHOB</name>
<evidence type="ECO:0000256" key="1">
    <source>
        <dbReference type="ARBA" id="ARBA00007074"/>
    </source>
</evidence>
<evidence type="ECO:0000313" key="7">
    <source>
        <dbReference type="Proteomes" id="UP000199144"/>
    </source>
</evidence>
<evidence type="ECO:0000256" key="3">
    <source>
        <dbReference type="ARBA" id="ARBA00022801"/>
    </source>
</evidence>
<organism evidence="6 7">
    <name type="scientific">Shimia aestuarii</name>
    <dbReference type="NCBI Taxonomy" id="254406"/>
    <lineage>
        <taxon>Bacteria</taxon>
        <taxon>Pseudomonadati</taxon>
        <taxon>Pseudomonadota</taxon>
        <taxon>Alphaproteobacteria</taxon>
        <taxon>Rhodobacterales</taxon>
        <taxon>Roseobacteraceae</taxon>
    </lineage>
</organism>
<dbReference type="PROSITE" id="PS51935">
    <property type="entry name" value="NLPC_P60"/>
    <property type="match status" value="1"/>
</dbReference>
<keyword evidence="2" id="KW-0645">Protease</keyword>
<dbReference type="Pfam" id="PF18348">
    <property type="entry name" value="SH3_16"/>
    <property type="match status" value="1"/>
</dbReference>
<comment type="similarity">
    <text evidence="1">Belongs to the peptidase C40 family.</text>
</comment>
<dbReference type="Gene3D" id="3.90.1720.10">
    <property type="entry name" value="endopeptidase domain like (from Nostoc punctiforme)"/>
    <property type="match status" value="1"/>
</dbReference>
<dbReference type="InterPro" id="IPR038765">
    <property type="entry name" value="Papain-like_cys_pep_sf"/>
</dbReference>
<dbReference type="GO" id="GO:0008234">
    <property type="term" value="F:cysteine-type peptidase activity"/>
    <property type="evidence" value="ECO:0007669"/>
    <property type="project" value="UniProtKB-KW"/>
</dbReference>
<dbReference type="STRING" id="254406.SAMN04488042_101551"/>
<keyword evidence="7" id="KW-1185">Reference proteome</keyword>
<proteinExistence type="inferred from homology"/>
<dbReference type="EMBL" id="FOTQ01000001">
    <property type="protein sequence ID" value="SFL52308.1"/>
    <property type="molecule type" value="Genomic_DNA"/>
</dbReference>
<dbReference type="InterPro" id="IPR041382">
    <property type="entry name" value="SH3_16"/>
</dbReference>
<evidence type="ECO:0000256" key="4">
    <source>
        <dbReference type="ARBA" id="ARBA00022807"/>
    </source>
</evidence>
<dbReference type="OrthoDB" id="9813368at2"/>
<gene>
    <name evidence="6" type="ORF">SAMN04488042_101551</name>
</gene>
<dbReference type="InterPro" id="IPR051794">
    <property type="entry name" value="PG_Endopeptidase_C40"/>
</dbReference>
<accession>A0A1I4ID47</accession>
<dbReference type="Proteomes" id="UP000199144">
    <property type="component" value="Unassembled WGS sequence"/>
</dbReference>
<protein>
    <submittedName>
        <fullName evidence="6">Cell wall-associated hydrolase, NlpC family</fullName>
    </submittedName>
</protein>
<dbReference type="InterPro" id="IPR000064">
    <property type="entry name" value="NLP_P60_dom"/>
</dbReference>
<reference evidence="6 7" key="1">
    <citation type="submission" date="2016-10" db="EMBL/GenBank/DDBJ databases">
        <authorList>
            <person name="de Groot N.N."/>
        </authorList>
    </citation>
    <scope>NUCLEOTIDE SEQUENCE [LARGE SCALE GENOMIC DNA]</scope>
    <source>
        <strain evidence="6 7">DSM 15283</strain>
    </source>
</reference>
<keyword evidence="4" id="KW-0788">Thiol protease</keyword>
<dbReference type="PANTHER" id="PTHR47359:SF3">
    <property type="entry name" value="NLP_P60 DOMAIN-CONTAINING PROTEIN-RELATED"/>
    <property type="match status" value="1"/>
</dbReference>
<dbReference type="PANTHER" id="PTHR47359">
    <property type="entry name" value="PEPTIDOGLYCAN DL-ENDOPEPTIDASE CWLO"/>
    <property type="match status" value="1"/>
</dbReference>
<dbReference type="GO" id="GO:0006508">
    <property type="term" value="P:proteolysis"/>
    <property type="evidence" value="ECO:0007669"/>
    <property type="project" value="UniProtKB-KW"/>
</dbReference>
<evidence type="ECO:0000313" key="6">
    <source>
        <dbReference type="EMBL" id="SFL52308.1"/>
    </source>
</evidence>
<feature type="domain" description="NlpC/P60" evidence="5">
    <location>
        <begin position="167"/>
        <end position="283"/>
    </location>
</feature>
<evidence type="ECO:0000259" key="5">
    <source>
        <dbReference type="PROSITE" id="PS51935"/>
    </source>
</evidence>
<dbReference type="Pfam" id="PF00877">
    <property type="entry name" value="NLPC_P60"/>
    <property type="match status" value="1"/>
</dbReference>
<dbReference type="RefSeq" id="WP_093090642.1">
    <property type="nucleotide sequence ID" value="NZ_FOTQ01000001.1"/>
</dbReference>
<keyword evidence="3 6" id="KW-0378">Hydrolase</keyword>
<sequence>MDRRLTPANGSVAHAALKGKVEAAAFVAPTRHMIAVPVAPLLSQPAISAPRDRELAFGEGFDVLEKRNGWAFGQATRDGYVGYVPEDVLATDFLTPTHRVIAPTYWRSEPRLKSAYEPMPLPIGAKVSVRTSHHDHCDWAEIDWPATSPDSTGSAVYVPMPQLLPLDQIATDPVAEAERYLGIPYLWAGNSGFGIDCSGLVQAALLACDIPCPGDSDLQEAAFAVASGGYKRGDLLFWKGHVAFVADPDRLIHANAHHMAVAYEPIADTISRIAAQDGGPVTSHKRPSQEAP</sequence>
<dbReference type="AlphaFoldDB" id="A0A1I4ID47"/>
<dbReference type="SUPFAM" id="SSF54001">
    <property type="entry name" value="Cysteine proteinases"/>
    <property type="match status" value="1"/>
</dbReference>
<dbReference type="Gene3D" id="2.30.30.40">
    <property type="entry name" value="SH3 Domains"/>
    <property type="match status" value="1"/>
</dbReference>
<evidence type="ECO:0000256" key="2">
    <source>
        <dbReference type="ARBA" id="ARBA00022670"/>
    </source>
</evidence>